<dbReference type="PANTHER" id="PTHR13742">
    <property type="entry name" value="RETINOBLASTOMA-ASSOCIATED PROTEIN RB -RELATED"/>
    <property type="match status" value="1"/>
</dbReference>
<evidence type="ECO:0000256" key="3">
    <source>
        <dbReference type="ARBA" id="ARBA00022491"/>
    </source>
</evidence>
<keyword evidence="3" id="KW-0678">Repressor</keyword>
<sequence>MTTAQTKGRPVKPEEQSGLDENDGDHPSQEFLEIFDKLDATINGELIEKAWKQYDTVGQQVILEGPQKPWMACAFYTSAWQAAPLGAQEPVYKYSVSKLLNICNLSVLEFFEKLNKWAEMISAKGRLMEHINRVQANLAVSTVIYKKFLPIFRRVFLNQQPQSPAKVRSNQPQLTVSQIFEFTWIMYIAMKKQFKDSVDGLMDSYHLLLCIIQMIYENVNDMKLSSILNTEFANCLEAKNQTPLEYMCEAFEGVVLDAKHFETHWLGPKLRSLAEEGTIVGLTRMGGLLTDIPRNKKSFETLYEERMLKKAEIDERLFFSTAMTNIDMIFNEALDASAITMLRRSDLDSSWAIDAELLLRMSSQSALEKLNSHRNVQVPPSAKSYVITAEQFCPVAPVPDNVHKIQKITELLMVDFRNAESFEQLMSQCLENPKAFIASRVASLGDNLLKKVEQERTSNGDSYDSNFTTSIKQRKENVETLFYRLLHQVVMHDRERGLNSGMEVAEDFSAILHKPDFIGSLWICALELVLFSHGSEREFPWSAEIARVAPVNFYKIIELVIRAEVELSRDMVKHLNKVEEQVLEEKAWALDSPLWSALAKQANNAVPSSRSVSLNAYDTRADPYGNGQHYTPTSTLVGRYSSPMKPYERQMAVKRPLHYEEYAENVDESIEGVPPRIKRPATGDYEMQQDYVQQEEHQQQQPLPSSVTVFFRKVYYLSAVRLSDLCDRIRMDETNRQKVWTLFEHVLREDTSLMVGRHLDQNLMCCLYIVAKVCGLETSFHDIMSHYRYQPQAVSRVYRRVLMDTSASPATVVTDDSASRDSVSSVSQGGHKGLRSSSALPAPDMASAPPTPEPHNLDYADLIKYYNRAFVPKVEDFVKRLTPSNIESKENNPLLIPMPKIHCNSLSPRRLVNEQINVMPLSSFPTLLGRPARYNFARSPSKDLKTINAMVRSAHIVSPRTAHGY</sequence>
<evidence type="ECO:0000259" key="10">
    <source>
        <dbReference type="SMART" id="SM01367"/>
    </source>
</evidence>
<dbReference type="GO" id="GO:0000785">
    <property type="term" value="C:chromatin"/>
    <property type="evidence" value="ECO:0007669"/>
    <property type="project" value="TreeGrafter"/>
</dbReference>
<feature type="domain" description="Retinoblastoma-associated protein A-box" evidence="11">
    <location>
        <begin position="393"/>
        <end position="598"/>
    </location>
</feature>
<evidence type="ECO:0000256" key="4">
    <source>
        <dbReference type="ARBA" id="ARBA00023015"/>
    </source>
</evidence>
<dbReference type="Pfam" id="PF11934">
    <property type="entry name" value="DUF3452"/>
    <property type="match status" value="1"/>
</dbReference>
<keyword evidence="4" id="KW-0805">Transcription regulation</keyword>
<dbReference type="GO" id="GO:0006357">
    <property type="term" value="P:regulation of transcription by RNA polymerase II"/>
    <property type="evidence" value="ECO:0007669"/>
    <property type="project" value="InterPro"/>
</dbReference>
<evidence type="ECO:0000256" key="5">
    <source>
        <dbReference type="ARBA" id="ARBA00023163"/>
    </source>
</evidence>
<comment type="similarity">
    <text evidence="2">Belongs to the retinoblastoma protein (RB) family.</text>
</comment>
<dbReference type="EMBL" id="JAKKPZ010000005">
    <property type="protein sequence ID" value="KAI1720623.1"/>
    <property type="molecule type" value="Genomic_DNA"/>
</dbReference>
<dbReference type="GO" id="GO:0000977">
    <property type="term" value="F:RNA polymerase II transcription regulatory region sequence-specific DNA binding"/>
    <property type="evidence" value="ECO:0007669"/>
    <property type="project" value="TreeGrafter"/>
</dbReference>
<feature type="domain" description="Retinoblastoma-associated protein N-terminal" evidence="10">
    <location>
        <begin position="77"/>
        <end position="218"/>
    </location>
</feature>
<evidence type="ECO:0000313" key="12">
    <source>
        <dbReference type="EMBL" id="KAI1720623.1"/>
    </source>
</evidence>
<evidence type="ECO:0000256" key="2">
    <source>
        <dbReference type="ARBA" id="ARBA00009475"/>
    </source>
</evidence>
<evidence type="ECO:0000256" key="7">
    <source>
        <dbReference type="ARBA" id="ARBA00023306"/>
    </source>
</evidence>
<dbReference type="InterPro" id="IPR002719">
    <property type="entry name" value="RB_B"/>
</dbReference>
<accession>A0AAD4N9Z1</accession>
<dbReference type="GO" id="GO:0030154">
    <property type="term" value="P:cell differentiation"/>
    <property type="evidence" value="ECO:0007669"/>
    <property type="project" value="TreeGrafter"/>
</dbReference>
<gene>
    <name evidence="12" type="ORF">DdX_04864</name>
</gene>
<dbReference type="SMART" id="SM01367">
    <property type="entry name" value="DUF3452"/>
    <property type="match status" value="1"/>
</dbReference>
<evidence type="ECO:0000256" key="6">
    <source>
        <dbReference type="ARBA" id="ARBA00023242"/>
    </source>
</evidence>
<comment type="subcellular location">
    <subcellularLocation>
        <location evidence="1">Nucleus</location>
    </subcellularLocation>
</comment>
<organism evidence="12 13">
    <name type="scientific">Ditylenchus destructor</name>
    <dbReference type="NCBI Taxonomy" id="166010"/>
    <lineage>
        <taxon>Eukaryota</taxon>
        <taxon>Metazoa</taxon>
        <taxon>Ecdysozoa</taxon>
        <taxon>Nematoda</taxon>
        <taxon>Chromadorea</taxon>
        <taxon>Rhabditida</taxon>
        <taxon>Tylenchina</taxon>
        <taxon>Tylenchomorpha</taxon>
        <taxon>Sphaerularioidea</taxon>
        <taxon>Anguinidae</taxon>
        <taxon>Anguininae</taxon>
        <taxon>Ditylenchus</taxon>
    </lineage>
</organism>
<feature type="compositionally biased region" description="Low complexity" evidence="8">
    <location>
        <begin position="813"/>
        <end position="827"/>
    </location>
</feature>
<evidence type="ECO:0000256" key="8">
    <source>
        <dbReference type="SAM" id="MobiDB-lite"/>
    </source>
</evidence>
<dbReference type="Proteomes" id="UP001201812">
    <property type="component" value="Unassembled WGS sequence"/>
</dbReference>
<dbReference type="Pfam" id="PF01858">
    <property type="entry name" value="RB_A"/>
    <property type="match status" value="1"/>
</dbReference>
<keyword evidence="13" id="KW-1185">Reference proteome</keyword>
<evidence type="ECO:0000259" key="11">
    <source>
        <dbReference type="SMART" id="SM01368"/>
    </source>
</evidence>
<dbReference type="GO" id="GO:0005634">
    <property type="term" value="C:nucleus"/>
    <property type="evidence" value="ECO:0007669"/>
    <property type="project" value="UniProtKB-SubCell"/>
</dbReference>
<dbReference type="Gene3D" id="1.10.472.10">
    <property type="entry name" value="Cyclin-like"/>
    <property type="match status" value="2"/>
</dbReference>
<keyword evidence="7" id="KW-0131">Cell cycle</keyword>
<dbReference type="SMART" id="SM01368">
    <property type="entry name" value="RB_A"/>
    <property type="match status" value="1"/>
</dbReference>
<feature type="region of interest" description="Disordered" evidence="8">
    <location>
        <begin position="1"/>
        <end position="26"/>
    </location>
</feature>
<dbReference type="SMART" id="SM00385">
    <property type="entry name" value="CYCLIN"/>
    <property type="match status" value="1"/>
</dbReference>
<feature type="domain" description="Cyclin-like" evidence="9">
    <location>
        <begin position="720"/>
        <end position="803"/>
    </location>
</feature>
<evidence type="ECO:0000259" key="9">
    <source>
        <dbReference type="SMART" id="SM00385"/>
    </source>
</evidence>
<keyword evidence="5" id="KW-0804">Transcription</keyword>
<dbReference type="InterPro" id="IPR002720">
    <property type="entry name" value="RB_A"/>
</dbReference>
<reference evidence="12" key="1">
    <citation type="submission" date="2022-01" db="EMBL/GenBank/DDBJ databases">
        <title>Genome Sequence Resource for Two Populations of Ditylenchus destructor, the Migratory Endoparasitic Phytonematode.</title>
        <authorList>
            <person name="Zhang H."/>
            <person name="Lin R."/>
            <person name="Xie B."/>
        </authorList>
    </citation>
    <scope>NUCLEOTIDE SEQUENCE</scope>
    <source>
        <strain evidence="12">BazhouSP</strain>
    </source>
</reference>
<evidence type="ECO:0000313" key="13">
    <source>
        <dbReference type="Proteomes" id="UP001201812"/>
    </source>
</evidence>
<proteinExistence type="inferred from homology"/>
<keyword evidence="6" id="KW-0539">Nucleus</keyword>
<protein>
    <submittedName>
        <fullName evidence="12">Retinoblastoma-associated protein A domain-containing protein</fullName>
    </submittedName>
</protein>
<dbReference type="PANTHER" id="PTHR13742:SF17">
    <property type="entry name" value="RE32990P-RELATED"/>
    <property type="match status" value="1"/>
</dbReference>
<dbReference type="InterPro" id="IPR028309">
    <property type="entry name" value="RB_fam"/>
</dbReference>
<comment type="caution">
    <text evidence="12">The sequence shown here is derived from an EMBL/GenBank/DDBJ whole genome shotgun (WGS) entry which is preliminary data.</text>
</comment>
<dbReference type="Pfam" id="PF01857">
    <property type="entry name" value="RB_B"/>
    <property type="match status" value="1"/>
</dbReference>
<dbReference type="InterPro" id="IPR024599">
    <property type="entry name" value="RB_N"/>
</dbReference>
<dbReference type="AlphaFoldDB" id="A0AAD4N9Z1"/>
<dbReference type="GO" id="GO:0005667">
    <property type="term" value="C:transcription regulator complex"/>
    <property type="evidence" value="ECO:0007669"/>
    <property type="project" value="TreeGrafter"/>
</dbReference>
<dbReference type="InterPro" id="IPR036915">
    <property type="entry name" value="Cyclin-like_sf"/>
</dbReference>
<dbReference type="SUPFAM" id="SSF47954">
    <property type="entry name" value="Cyclin-like"/>
    <property type="match status" value="2"/>
</dbReference>
<dbReference type="GO" id="GO:2000134">
    <property type="term" value="P:negative regulation of G1/S transition of mitotic cell cycle"/>
    <property type="evidence" value="ECO:0007669"/>
    <property type="project" value="TreeGrafter"/>
</dbReference>
<evidence type="ECO:0000256" key="1">
    <source>
        <dbReference type="ARBA" id="ARBA00004123"/>
    </source>
</evidence>
<dbReference type="InterPro" id="IPR013763">
    <property type="entry name" value="Cyclin-like_dom"/>
</dbReference>
<name>A0AAD4N9Z1_9BILA</name>
<dbReference type="Gene3D" id="1.10.472.140">
    <property type="match status" value="1"/>
</dbReference>
<feature type="region of interest" description="Disordered" evidence="8">
    <location>
        <begin position="813"/>
        <end position="853"/>
    </location>
</feature>